<feature type="transmembrane region" description="Helical" evidence="1">
    <location>
        <begin position="145"/>
        <end position="165"/>
    </location>
</feature>
<name>A0A1F7TZ69_9BACT</name>
<accession>A0A1F7TZ69</accession>
<feature type="transmembrane region" description="Helical" evidence="1">
    <location>
        <begin position="77"/>
        <end position="98"/>
    </location>
</feature>
<dbReference type="EMBL" id="MGDX01000015">
    <property type="protein sequence ID" value="OGL71323.1"/>
    <property type="molecule type" value="Genomic_DNA"/>
</dbReference>
<dbReference type="STRING" id="1802389.A3C17_04670"/>
<dbReference type="InterPro" id="IPR043728">
    <property type="entry name" value="DUF5671"/>
</dbReference>
<protein>
    <recommendedName>
        <fullName evidence="2">DUF5671 domain-containing protein</fullName>
    </recommendedName>
</protein>
<evidence type="ECO:0000259" key="2">
    <source>
        <dbReference type="Pfam" id="PF18920"/>
    </source>
</evidence>
<dbReference type="Proteomes" id="UP000177097">
    <property type="component" value="Unassembled WGS sequence"/>
</dbReference>
<keyword evidence="1" id="KW-1133">Transmembrane helix</keyword>
<evidence type="ECO:0000313" key="4">
    <source>
        <dbReference type="Proteomes" id="UP000177097"/>
    </source>
</evidence>
<feature type="domain" description="DUF5671" evidence="2">
    <location>
        <begin position="1"/>
        <end position="125"/>
    </location>
</feature>
<sequence>MTIALYAVSVAAISLLFQLVNQVWPDVLSNRFEINRVLRTTLSVLVIVTPVYIWVMHTLNRDVREEPERRRLGIRRWLVHLTLFISGVTIVVDLITLVYNFLSGELTGRFLLKIVVVLLVAAVVFSYYIWDLKRDVDAIPAKMQWLARVALVLLVASLVGGFFVIDSPKTQRMYKLDQQRVEDLWSVQSAVEAYWWEKEALPVNLEQVDTELLLPTDPTTREPYDFRVVSDEIYELCATFDLESEQRDGFIRPAPFSGGVMTRDFYAHRAGRDCFERSVTQLKSKTP</sequence>
<reference evidence="3 4" key="1">
    <citation type="journal article" date="2016" name="Nat. Commun.">
        <title>Thousands of microbial genomes shed light on interconnected biogeochemical processes in an aquifer system.</title>
        <authorList>
            <person name="Anantharaman K."/>
            <person name="Brown C.T."/>
            <person name="Hug L.A."/>
            <person name="Sharon I."/>
            <person name="Castelle C.J."/>
            <person name="Probst A.J."/>
            <person name="Thomas B.C."/>
            <person name="Singh A."/>
            <person name="Wilkins M.J."/>
            <person name="Karaoz U."/>
            <person name="Brodie E.L."/>
            <person name="Williams K.H."/>
            <person name="Hubbard S.S."/>
            <person name="Banfield J.F."/>
        </authorList>
    </citation>
    <scope>NUCLEOTIDE SEQUENCE [LARGE SCALE GENOMIC DNA]</scope>
</reference>
<dbReference type="AlphaFoldDB" id="A0A1F7TZ69"/>
<proteinExistence type="predicted"/>
<feature type="transmembrane region" description="Helical" evidence="1">
    <location>
        <begin position="6"/>
        <end position="25"/>
    </location>
</feature>
<organism evidence="3 4">
    <name type="scientific">Candidatus Uhrbacteria bacterium RIFCSPHIGHO2_02_FULL_53_13</name>
    <dbReference type="NCBI Taxonomy" id="1802389"/>
    <lineage>
        <taxon>Bacteria</taxon>
        <taxon>Candidatus Uhriibacteriota</taxon>
    </lineage>
</organism>
<gene>
    <name evidence="3" type="ORF">A3C17_04670</name>
</gene>
<evidence type="ECO:0000256" key="1">
    <source>
        <dbReference type="SAM" id="Phobius"/>
    </source>
</evidence>
<keyword evidence="1" id="KW-0812">Transmembrane</keyword>
<dbReference type="Pfam" id="PF18920">
    <property type="entry name" value="DUF5671"/>
    <property type="match status" value="1"/>
</dbReference>
<comment type="caution">
    <text evidence="3">The sequence shown here is derived from an EMBL/GenBank/DDBJ whole genome shotgun (WGS) entry which is preliminary data.</text>
</comment>
<evidence type="ECO:0000313" key="3">
    <source>
        <dbReference type="EMBL" id="OGL71323.1"/>
    </source>
</evidence>
<keyword evidence="1" id="KW-0472">Membrane</keyword>
<feature type="transmembrane region" description="Helical" evidence="1">
    <location>
        <begin position="110"/>
        <end position="130"/>
    </location>
</feature>
<feature type="transmembrane region" description="Helical" evidence="1">
    <location>
        <begin position="37"/>
        <end position="57"/>
    </location>
</feature>